<dbReference type="NCBIfam" id="TIGR02937">
    <property type="entry name" value="sigma70-ECF"/>
    <property type="match status" value="1"/>
</dbReference>
<keyword evidence="8" id="KW-1185">Reference proteome</keyword>
<dbReference type="PANTHER" id="PTHR43133">
    <property type="entry name" value="RNA POLYMERASE ECF-TYPE SIGMA FACTO"/>
    <property type="match status" value="1"/>
</dbReference>
<dbReference type="OrthoDB" id="265297at2"/>
<dbReference type="KEGG" id="tpla:ElP_33270"/>
<dbReference type="InterPro" id="IPR013324">
    <property type="entry name" value="RNA_pol_sigma_r3/r4-like"/>
</dbReference>
<dbReference type="GO" id="GO:0003677">
    <property type="term" value="F:DNA binding"/>
    <property type="evidence" value="ECO:0007669"/>
    <property type="project" value="InterPro"/>
</dbReference>
<protein>
    <submittedName>
        <fullName evidence="7">ECF RNA polymerase sigma-E factor</fullName>
    </submittedName>
</protein>
<evidence type="ECO:0000256" key="2">
    <source>
        <dbReference type="ARBA" id="ARBA00023015"/>
    </source>
</evidence>
<feature type="domain" description="RNA polymerase sigma factor 70 region 4 type 2" evidence="6">
    <location>
        <begin position="144"/>
        <end position="195"/>
    </location>
</feature>
<feature type="domain" description="RNA polymerase sigma-70 region 2" evidence="5">
    <location>
        <begin position="26"/>
        <end position="95"/>
    </location>
</feature>
<dbReference type="InterPro" id="IPR014284">
    <property type="entry name" value="RNA_pol_sigma-70_dom"/>
</dbReference>
<evidence type="ECO:0000259" key="6">
    <source>
        <dbReference type="Pfam" id="PF08281"/>
    </source>
</evidence>
<dbReference type="NCBIfam" id="TIGR02984">
    <property type="entry name" value="Sig-70_plancto1"/>
    <property type="match status" value="1"/>
</dbReference>
<reference evidence="7 8" key="1">
    <citation type="submission" date="2019-02" db="EMBL/GenBank/DDBJ databases">
        <title>Deep-cultivation of Planctomycetes and their phenomic and genomic characterization uncovers novel biology.</title>
        <authorList>
            <person name="Wiegand S."/>
            <person name="Jogler M."/>
            <person name="Boedeker C."/>
            <person name="Pinto D."/>
            <person name="Vollmers J."/>
            <person name="Rivas-Marin E."/>
            <person name="Kohn T."/>
            <person name="Peeters S.H."/>
            <person name="Heuer A."/>
            <person name="Rast P."/>
            <person name="Oberbeckmann S."/>
            <person name="Bunk B."/>
            <person name="Jeske O."/>
            <person name="Meyerdierks A."/>
            <person name="Storesund J.E."/>
            <person name="Kallscheuer N."/>
            <person name="Luecker S."/>
            <person name="Lage O.M."/>
            <person name="Pohl T."/>
            <person name="Merkel B.J."/>
            <person name="Hornburger P."/>
            <person name="Mueller R.-W."/>
            <person name="Bruemmer F."/>
            <person name="Labrenz M."/>
            <person name="Spormann A.M."/>
            <person name="Op den Camp H."/>
            <person name="Overmann J."/>
            <person name="Amann R."/>
            <person name="Jetten M.S.M."/>
            <person name="Mascher T."/>
            <person name="Medema M.H."/>
            <person name="Devos D.P."/>
            <person name="Kaster A.-K."/>
            <person name="Ovreas L."/>
            <person name="Rohde M."/>
            <person name="Galperin M.Y."/>
            <person name="Jogler C."/>
        </authorList>
    </citation>
    <scope>NUCLEOTIDE SEQUENCE [LARGE SCALE GENOMIC DNA]</scope>
    <source>
        <strain evidence="7 8">ElP</strain>
    </source>
</reference>
<evidence type="ECO:0000259" key="5">
    <source>
        <dbReference type="Pfam" id="PF04542"/>
    </source>
</evidence>
<sequence>MSGIDGPDPRLRDARSGGPEELGRLLEAYRPYLRLLARVRIGDRLRTKLDPEDVVQDAFLRAHRGFGRFRGDSEAEFLGWLRQILAAELANQVRRYLGTGGRDLRLEREFGEALDRTSAALDRGLVSPDSSPSHRAERGERLARLAVALDRLPEDYREAIVLRQFEGLGFPEVASRMARSEDSVKHLWARALGRLRRELREREEEP</sequence>
<evidence type="ECO:0000313" key="7">
    <source>
        <dbReference type="EMBL" id="QDV35424.1"/>
    </source>
</evidence>
<evidence type="ECO:0000256" key="3">
    <source>
        <dbReference type="ARBA" id="ARBA00023082"/>
    </source>
</evidence>
<dbReference type="CDD" id="cd06171">
    <property type="entry name" value="Sigma70_r4"/>
    <property type="match status" value="1"/>
</dbReference>
<comment type="similarity">
    <text evidence="1">Belongs to the sigma-70 factor family. ECF subfamily.</text>
</comment>
<evidence type="ECO:0000313" key="8">
    <source>
        <dbReference type="Proteomes" id="UP000317835"/>
    </source>
</evidence>
<dbReference type="InterPro" id="IPR014326">
    <property type="entry name" value="RNA_pol_sigma-70_Plancto"/>
</dbReference>
<dbReference type="EMBL" id="CP036426">
    <property type="protein sequence ID" value="QDV35424.1"/>
    <property type="molecule type" value="Genomic_DNA"/>
</dbReference>
<keyword evidence="2" id="KW-0805">Transcription regulation</keyword>
<dbReference type="SUPFAM" id="SSF88946">
    <property type="entry name" value="Sigma2 domain of RNA polymerase sigma factors"/>
    <property type="match status" value="1"/>
</dbReference>
<keyword evidence="4" id="KW-0804">Transcription</keyword>
<dbReference type="Pfam" id="PF04542">
    <property type="entry name" value="Sigma70_r2"/>
    <property type="match status" value="1"/>
</dbReference>
<name>A0A518H3J5_9BACT</name>
<accession>A0A518H3J5</accession>
<dbReference type="Pfam" id="PF08281">
    <property type="entry name" value="Sigma70_r4_2"/>
    <property type="match status" value="1"/>
</dbReference>
<dbReference type="PANTHER" id="PTHR43133:SF51">
    <property type="entry name" value="RNA POLYMERASE SIGMA FACTOR"/>
    <property type="match status" value="1"/>
</dbReference>
<dbReference type="RefSeq" id="WP_145271024.1">
    <property type="nucleotide sequence ID" value="NZ_CP036426.1"/>
</dbReference>
<dbReference type="Gene3D" id="1.10.1740.10">
    <property type="match status" value="1"/>
</dbReference>
<evidence type="ECO:0000256" key="1">
    <source>
        <dbReference type="ARBA" id="ARBA00010641"/>
    </source>
</evidence>
<dbReference type="InterPro" id="IPR039425">
    <property type="entry name" value="RNA_pol_sigma-70-like"/>
</dbReference>
<proteinExistence type="inferred from homology"/>
<dbReference type="Gene3D" id="1.10.10.10">
    <property type="entry name" value="Winged helix-like DNA-binding domain superfamily/Winged helix DNA-binding domain"/>
    <property type="match status" value="1"/>
</dbReference>
<dbReference type="InterPro" id="IPR013249">
    <property type="entry name" value="RNA_pol_sigma70_r4_t2"/>
</dbReference>
<dbReference type="InterPro" id="IPR036388">
    <property type="entry name" value="WH-like_DNA-bd_sf"/>
</dbReference>
<gene>
    <name evidence="7" type="primary">rpoE_2</name>
    <name evidence="7" type="ORF">ElP_33270</name>
</gene>
<dbReference type="Proteomes" id="UP000317835">
    <property type="component" value="Chromosome"/>
</dbReference>
<dbReference type="SUPFAM" id="SSF88659">
    <property type="entry name" value="Sigma3 and sigma4 domains of RNA polymerase sigma factors"/>
    <property type="match status" value="1"/>
</dbReference>
<dbReference type="GO" id="GO:0006352">
    <property type="term" value="P:DNA-templated transcription initiation"/>
    <property type="evidence" value="ECO:0007669"/>
    <property type="project" value="InterPro"/>
</dbReference>
<evidence type="ECO:0000256" key="4">
    <source>
        <dbReference type="ARBA" id="ARBA00023163"/>
    </source>
</evidence>
<keyword evidence="3" id="KW-0731">Sigma factor</keyword>
<dbReference type="GO" id="GO:0016987">
    <property type="term" value="F:sigma factor activity"/>
    <property type="evidence" value="ECO:0007669"/>
    <property type="project" value="UniProtKB-KW"/>
</dbReference>
<dbReference type="InterPro" id="IPR013325">
    <property type="entry name" value="RNA_pol_sigma_r2"/>
</dbReference>
<dbReference type="AlphaFoldDB" id="A0A518H3J5"/>
<dbReference type="InterPro" id="IPR007627">
    <property type="entry name" value="RNA_pol_sigma70_r2"/>
</dbReference>
<organism evidence="7 8">
    <name type="scientific">Tautonia plasticadhaerens</name>
    <dbReference type="NCBI Taxonomy" id="2527974"/>
    <lineage>
        <taxon>Bacteria</taxon>
        <taxon>Pseudomonadati</taxon>
        <taxon>Planctomycetota</taxon>
        <taxon>Planctomycetia</taxon>
        <taxon>Isosphaerales</taxon>
        <taxon>Isosphaeraceae</taxon>
        <taxon>Tautonia</taxon>
    </lineage>
</organism>